<protein>
    <submittedName>
        <fullName evidence="1">Uncharacterized protein</fullName>
    </submittedName>
</protein>
<comment type="caution">
    <text evidence="1">The sequence shown here is derived from an EMBL/GenBank/DDBJ whole genome shotgun (WGS) entry which is preliminary data.</text>
</comment>
<reference evidence="2" key="1">
    <citation type="submission" date="2017-03" db="EMBL/GenBank/DDBJ databases">
        <title>Phytopthora megakarya and P. palmivora, two closely related causual agents of cacao black pod achieved similar genome size and gene model numbers by different mechanisms.</title>
        <authorList>
            <person name="Ali S."/>
            <person name="Shao J."/>
            <person name="Larry D.J."/>
            <person name="Kronmiller B."/>
            <person name="Shen D."/>
            <person name="Strem M.D."/>
            <person name="Melnick R.L."/>
            <person name="Guiltinan M.J."/>
            <person name="Tyler B.M."/>
            <person name="Meinhardt L.W."/>
            <person name="Bailey B.A."/>
        </authorList>
    </citation>
    <scope>NUCLEOTIDE SEQUENCE [LARGE SCALE GENOMIC DNA]</scope>
    <source>
        <strain evidence="2">zdho120</strain>
    </source>
</reference>
<evidence type="ECO:0000313" key="2">
    <source>
        <dbReference type="Proteomes" id="UP000198211"/>
    </source>
</evidence>
<dbReference type="Proteomes" id="UP000198211">
    <property type="component" value="Unassembled WGS sequence"/>
</dbReference>
<sequence>MPRMDLMCFLILVSHNPSIIFSRNRFEEASVQKPVFLFLNAKNLDGKDVKFYDQWRAWRYQLCGRKQQP</sequence>
<name>A0A225VZU5_9STRA</name>
<proteinExistence type="predicted"/>
<gene>
    <name evidence="1" type="ORF">PHMEG_00016086</name>
</gene>
<accession>A0A225VZU5</accession>
<dbReference type="AlphaFoldDB" id="A0A225VZU5"/>
<organism evidence="1 2">
    <name type="scientific">Phytophthora megakarya</name>
    <dbReference type="NCBI Taxonomy" id="4795"/>
    <lineage>
        <taxon>Eukaryota</taxon>
        <taxon>Sar</taxon>
        <taxon>Stramenopiles</taxon>
        <taxon>Oomycota</taxon>
        <taxon>Peronosporomycetes</taxon>
        <taxon>Peronosporales</taxon>
        <taxon>Peronosporaceae</taxon>
        <taxon>Phytophthora</taxon>
    </lineage>
</organism>
<dbReference type="EMBL" id="NBNE01002271">
    <property type="protein sequence ID" value="OWZ10963.1"/>
    <property type="molecule type" value="Genomic_DNA"/>
</dbReference>
<evidence type="ECO:0000313" key="1">
    <source>
        <dbReference type="EMBL" id="OWZ10963.1"/>
    </source>
</evidence>
<keyword evidence="2" id="KW-1185">Reference proteome</keyword>